<keyword evidence="4" id="KW-1185">Reference proteome</keyword>
<dbReference type="AlphaFoldDB" id="A0A804K4E0"/>
<dbReference type="Proteomes" id="UP000012960">
    <property type="component" value="Unplaced"/>
</dbReference>
<dbReference type="Gramene" id="Ma08_t08680.1">
    <property type="protein sequence ID" value="Ma08_p08680.1"/>
    <property type="gene ID" value="Ma08_g08680"/>
</dbReference>
<feature type="compositionally biased region" description="Basic residues" evidence="1">
    <location>
        <begin position="1"/>
        <end position="14"/>
    </location>
</feature>
<evidence type="ECO:0000313" key="2">
    <source>
        <dbReference type="EMBL" id="CAG1830974.1"/>
    </source>
</evidence>
<dbReference type="InParanoid" id="A0A804K4E0"/>
<organism evidence="3 4">
    <name type="scientific">Musa acuminata subsp. malaccensis</name>
    <name type="common">Wild banana</name>
    <name type="synonym">Musa malaccensis</name>
    <dbReference type="NCBI Taxonomy" id="214687"/>
    <lineage>
        <taxon>Eukaryota</taxon>
        <taxon>Viridiplantae</taxon>
        <taxon>Streptophyta</taxon>
        <taxon>Embryophyta</taxon>
        <taxon>Tracheophyta</taxon>
        <taxon>Spermatophyta</taxon>
        <taxon>Magnoliopsida</taxon>
        <taxon>Liliopsida</taxon>
        <taxon>Zingiberales</taxon>
        <taxon>Musaceae</taxon>
        <taxon>Musa</taxon>
    </lineage>
</organism>
<feature type="compositionally biased region" description="Low complexity" evidence="1">
    <location>
        <begin position="54"/>
        <end position="79"/>
    </location>
</feature>
<proteinExistence type="predicted"/>
<dbReference type="EMBL" id="HG996472">
    <property type="protein sequence ID" value="CAG1830974.1"/>
    <property type="molecule type" value="Genomic_DNA"/>
</dbReference>
<feature type="region of interest" description="Disordered" evidence="1">
    <location>
        <begin position="1"/>
        <end position="79"/>
    </location>
</feature>
<feature type="compositionally biased region" description="Basic residues" evidence="1">
    <location>
        <begin position="32"/>
        <end position="52"/>
    </location>
</feature>
<gene>
    <name evidence="2" type="ORF">GSMUA_342280.1</name>
</gene>
<accession>A0A804K4E0</accession>
<reference evidence="3" key="2">
    <citation type="submission" date="2021-05" db="UniProtKB">
        <authorList>
            <consortium name="EnsemblPlants"/>
        </authorList>
    </citation>
    <scope>IDENTIFICATION</scope>
    <source>
        <strain evidence="3">subsp. malaccensis</strain>
    </source>
</reference>
<reference evidence="2" key="1">
    <citation type="submission" date="2021-03" db="EMBL/GenBank/DDBJ databases">
        <authorList>
            <consortium name="Genoscope - CEA"/>
            <person name="William W."/>
        </authorList>
    </citation>
    <scope>NUCLEOTIDE SEQUENCE</scope>
    <source>
        <strain evidence="2">Doubled-haploid Pahang</strain>
    </source>
</reference>
<protein>
    <submittedName>
        <fullName evidence="2">(wild Malaysian banana) hypothetical protein</fullName>
    </submittedName>
</protein>
<evidence type="ECO:0000313" key="4">
    <source>
        <dbReference type="Proteomes" id="UP000012960"/>
    </source>
</evidence>
<sequence>MHHQLSFPHPRRKSGSWCTKWSSAEGSERRSSCRRRRRRRRRGHKTARRRRGCSATRGSLAGSRGAAPAGRRTPSPLSSSSWPVLYVLLLP</sequence>
<dbReference type="EnsemblPlants" id="Ma08_t08680.1">
    <property type="protein sequence ID" value="Ma08_p08680.1"/>
    <property type="gene ID" value="Ma08_g08680"/>
</dbReference>
<evidence type="ECO:0000256" key="1">
    <source>
        <dbReference type="SAM" id="MobiDB-lite"/>
    </source>
</evidence>
<feature type="compositionally biased region" description="Polar residues" evidence="1">
    <location>
        <begin position="16"/>
        <end position="25"/>
    </location>
</feature>
<evidence type="ECO:0000313" key="3">
    <source>
        <dbReference type="EnsemblPlants" id="Ma08_p08680.1"/>
    </source>
</evidence>
<name>A0A804K4E0_MUSAM</name>